<dbReference type="EMBL" id="FPAW01000001">
    <property type="protein sequence ID" value="SFT39290.1"/>
    <property type="molecule type" value="Genomic_DNA"/>
</dbReference>
<keyword evidence="5 10" id="KW-0547">Nucleotide-binding</keyword>
<dbReference type="PANTHER" id="PTHR43527">
    <property type="entry name" value="4-DIPHOSPHOCYTIDYL-2-C-METHYL-D-ERYTHRITOL KINASE, CHLOROPLASTIC"/>
    <property type="match status" value="1"/>
</dbReference>
<dbReference type="eggNOG" id="COG1947">
    <property type="taxonomic scope" value="Bacteria"/>
</dbReference>
<dbReference type="EC" id="2.7.1.148" evidence="2 10"/>
<dbReference type="InterPro" id="IPR006204">
    <property type="entry name" value="GHMP_kinase_N_dom"/>
</dbReference>
<dbReference type="NCBIfam" id="TIGR00154">
    <property type="entry name" value="ispE"/>
    <property type="match status" value="1"/>
</dbReference>
<name>A0A1I6XLY4_9RHOB</name>
<reference evidence="13 14" key="1">
    <citation type="submission" date="2016-10" db="EMBL/GenBank/DDBJ databases">
        <authorList>
            <person name="de Groot N.N."/>
        </authorList>
    </citation>
    <scope>NUCLEOTIDE SEQUENCE [LARGE SCALE GENOMIC DNA]</scope>
    <source>
        <strain evidence="13 14">CGMCC 1.10959</strain>
    </source>
</reference>
<keyword evidence="4 10" id="KW-0808">Transferase</keyword>
<dbReference type="PIRSF" id="PIRSF010376">
    <property type="entry name" value="IspE"/>
    <property type="match status" value="1"/>
</dbReference>
<proteinExistence type="inferred from homology"/>
<dbReference type="GO" id="GO:0005524">
    <property type="term" value="F:ATP binding"/>
    <property type="evidence" value="ECO:0007669"/>
    <property type="project" value="UniProtKB-UniRule"/>
</dbReference>
<dbReference type="InterPro" id="IPR014721">
    <property type="entry name" value="Ribsml_uS5_D2-typ_fold_subgr"/>
</dbReference>
<evidence type="ECO:0000256" key="9">
    <source>
        <dbReference type="ARBA" id="ARBA00032554"/>
    </source>
</evidence>
<dbReference type="InterPro" id="IPR013750">
    <property type="entry name" value="GHMP_kinase_C_dom"/>
</dbReference>
<evidence type="ECO:0000256" key="3">
    <source>
        <dbReference type="ARBA" id="ARBA00017473"/>
    </source>
</evidence>
<dbReference type="Gene3D" id="3.30.230.10">
    <property type="match status" value="1"/>
</dbReference>
<feature type="domain" description="GHMP kinase N-terminal" evidence="11">
    <location>
        <begin position="75"/>
        <end position="138"/>
    </location>
</feature>
<dbReference type="Pfam" id="PF08544">
    <property type="entry name" value="GHMP_kinases_C"/>
    <property type="match status" value="1"/>
</dbReference>
<dbReference type="RefSeq" id="WP_027263274.1">
    <property type="nucleotide sequence ID" value="NZ_FPAW01000001.1"/>
</dbReference>
<dbReference type="InterPro" id="IPR020568">
    <property type="entry name" value="Ribosomal_Su5_D2-typ_SF"/>
</dbReference>
<keyword evidence="7 10" id="KW-0067">ATP-binding</keyword>
<dbReference type="GO" id="GO:0019288">
    <property type="term" value="P:isopentenyl diphosphate biosynthetic process, methylerythritol 4-phosphate pathway"/>
    <property type="evidence" value="ECO:0007669"/>
    <property type="project" value="UniProtKB-UniRule"/>
</dbReference>
<evidence type="ECO:0000256" key="6">
    <source>
        <dbReference type="ARBA" id="ARBA00022777"/>
    </source>
</evidence>
<dbReference type="UniPathway" id="UPA00056">
    <property type="reaction ID" value="UER00094"/>
</dbReference>
<comment type="similarity">
    <text evidence="1 10">Belongs to the GHMP kinase family. IspE subfamily.</text>
</comment>
<evidence type="ECO:0000256" key="5">
    <source>
        <dbReference type="ARBA" id="ARBA00022741"/>
    </source>
</evidence>
<dbReference type="PANTHER" id="PTHR43527:SF2">
    <property type="entry name" value="4-DIPHOSPHOCYTIDYL-2-C-METHYL-D-ERYTHRITOL KINASE, CHLOROPLASTIC"/>
    <property type="match status" value="1"/>
</dbReference>
<evidence type="ECO:0000313" key="14">
    <source>
        <dbReference type="Proteomes" id="UP000182466"/>
    </source>
</evidence>
<evidence type="ECO:0000256" key="2">
    <source>
        <dbReference type="ARBA" id="ARBA00012052"/>
    </source>
</evidence>
<dbReference type="NCBIfam" id="NF011202">
    <property type="entry name" value="PRK14608.1"/>
    <property type="match status" value="1"/>
</dbReference>
<dbReference type="GO" id="GO:0050515">
    <property type="term" value="F:4-(cytidine 5'-diphospho)-2-C-methyl-D-erythritol kinase activity"/>
    <property type="evidence" value="ECO:0007669"/>
    <property type="project" value="UniProtKB-UniRule"/>
</dbReference>
<evidence type="ECO:0000259" key="12">
    <source>
        <dbReference type="Pfam" id="PF08544"/>
    </source>
</evidence>
<dbReference type="InterPro" id="IPR004424">
    <property type="entry name" value="IspE"/>
</dbReference>
<sequence>MTAAEPCADAVQEFAPAKINLTLHVTGQRPDGYHLLDSLVVFADVGDRIAVRRADRMRFKVTGPMAAGVPVDDSNLVLRAAHAAGVTRAEITLDKHLPAASGIGGGSSDAAAVLRALTRSHKVRPLSGGRLLRLGADVPVCLAATTARMSGIGERLAPVAGFPSLAAVLINPGVQVHTPDAFRALMIKNGAAMPSIPDFADTAACCDWLAAQRNDLQAPVVNMVPVVGVVLDALENQGAVLARMSGSGATCFGLFDSLATATAAARALTEARLGWWIRATTLAPRLSRPA</sequence>
<dbReference type="InterPro" id="IPR036554">
    <property type="entry name" value="GHMP_kinase_C_sf"/>
</dbReference>
<feature type="domain" description="GHMP kinase C-terminal" evidence="12">
    <location>
        <begin position="209"/>
        <end position="270"/>
    </location>
</feature>
<evidence type="ECO:0000256" key="7">
    <source>
        <dbReference type="ARBA" id="ARBA00022840"/>
    </source>
</evidence>
<evidence type="ECO:0000256" key="4">
    <source>
        <dbReference type="ARBA" id="ARBA00022679"/>
    </source>
</evidence>
<protein>
    <recommendedName>
        <fullName evidence="3 10">4-diphosphocytidyl-2-C-methyl-D-erythritol kinase</fullName>
        <shortName evidence="10">CMK</shortName>
        <ecNumber evidence="2 10">2.7.1.148</ecNumber>
    </recommendedName>
    <alternativeName>
        <fullName evidence="9 10">4-(cytidine-5'-diphospho)-2-C-methyl-D-erythritol kinase</fullName>
    </alternativeName>
</protein>
<evidence type="ECO:0000256" key="8">
    <source>
        <dbReference type="ARBA" id="ARBA00023229"/>
    </source>
</evidence>
<dbReference type="STRING" id="999627.SAMN05216236_101335"/>
<evidence type="ECO:0000313" key="13">
    <source>
        <dbReference type="EMBL" id="SFT39290.1"/>
    </source>
</evidence>
<dbReference type="HAMAP" id="MF_00061">
    <property type="entry name" value="IspE"/>
    <property type="match status" value="1"/>
</dbReference>
<dbReference type="AlphaFoldDB" id="A0A1I6XLY4"/>
<dbReference type="Gene3D" id="3.30.70.890">
    <property type="entry name" value="GHMP kinase, C-terminal domain"/>
    <property type="match status" value="1"/>
</dbReference>
<dbReference type="Proteomes" id="UP000182466">
    <property type="component" value="Unassembled WGS sequence"/>
</dbReference>
<keyword evidence="6 10" id="KW-0418">Kinase</keyword>
<dbReference type="Pfam" id="PF00288">
    <property type="entry name" value="GHMP_kinases_N"/>
    <property type="match status" value="1"/>
</dbReference>
<dbReference type="OrthoDB" id="9809438at2"/>
<feature type="binding site" evidence="10">
    <location>
        <begin position="98"/>
        <end position="108"/>
    </location>
    <ligand>
        <name>ATP</name>
        <dbReference type="ChEBI" id="CHEBI:30616"/>
    </ligand>
</feature>
<comment type="pathway">
    <text evidence="10">Isoprenoid biosynthesis; isopentenyl diphosphate biosynthesis via DXP pathway; isopentenyl diphosphate from 1-deoxy-D-xylulose 5-phosphate: step 3/6.</text>
</comment>
<comment type="function">
    <text evidence="10">Catalyzes the phosphorylation of the position 2 hydroxy group of 4-diphosphocytidyl-2C-methyl-D-erythritol.</text>
</comment>
<evidence type="ECO:0000256" key="10">
    <source>
        <dbReference type="HAMAP-Rule" id="MF_00061"/>
    </source>
</evidence>
<feature type="active site" evidence="10">
    <location>
        <position position="137"/>
    </location>
</feature>
<comment type="catalytic activity">
    <reaction evidence="10">
        <text>4-CDP-2-C-methyl-D-erythritol + ATP = 4-CDP-2-C-methyl-D-erythritol 2-phosphate + ADP + H(+)</text>
        <dbReference type="Rhea" id="RHEA:18437"/>
        <dbReference type="ChEBI" id="CHEBI:15378"/>
        <dbReference type="ChEBI" id="CHEBI:30616"/>
        <dbReference type="ChEBI" id="CHEBI:57823"/>
        <dbReference type="ChEBI" id="CHEBI:57919"/>
        <dbReference type="ChEBI" id="CHEBI:456216"/>
        <dbReference type="EC" id="2.7.1.148"/>
    </reaction>
</comment>
<accession>A0A1I6XLY4</accession>
<dbReference type="GO" id="GO:0016114">
    <property type="term" value="P:terpenoid biosynthetic process"/>
    <property type="evidence" value="ECO:0007669"/>
    <property type="project" value="UniProtKB-UniRule"/>
</dbReference>
<evidence type="ECO:0000256" key="1">
    <source>
        <dbReference type="ARBA" id="ARBA00009684"/>
    </source>
</evidence>
<dbReference type="SUPFAM" id="SSF54211">
    <property type="entry name" value="Ribosomal protein S5 domain 2-like"/>
    <property type="match status" value="1"/>
</dbReference>
<evidence type="ECO:0000259" key="11">
    <source>
        <dbReference type="Pfam" id="PF00288"/>
    </source>
</evidence>
<organism evidence="13 14">
    <name type="scientific">Sedimentitalea nanhaiensis</name>
    <dbReference type="NCBI Taxonomy" id="999627"/>
    <lineage>
        <taxon>Bacteria</taxon>
        <taxon>Pseudomonadati</taxon>
        <taxon>Pseudomonadota</taxon>
        <taxon>Alphaproteobacteria</taxon>
        <taxon>Rhodobacterales</taxon>
        <taxon>Paracoccaceae</taxon>
        <taxon>Sedimentitalea</taxon>
    </lineage>
</organism>
<keyword evidence="14" id="KW-1185">Reference proteome</keyword>
<dbReference type="SUPFAM" id="SSF55060">
    <property type="entry name" value="GHMP Kinase, C-terminal domain"/>
    <property type="match status" value="1"/>
</dbReference>
<feature type="active site" evidence="10">
    <location>
        <position position="18"/>
    </location>
</feature>
<keyword evidence="8 10" id="KW-0414">Isoprene biosynthesis</keyword>
<gene>
    <name evidence="10" type="primary">ispE</name>
    <name evidence="13" type="ORF">SAMN05216236_101335</name>
</gene>